<dbReference type="InterPro" id="IPR017508">
    <property type="entry name" value="HipA_N1"/>
</dbReference>
<evidence type="ECO:0000256" key="2">
    <source>
        <dbReference type="ARBA" id="ARBA00022679"/>
    </source>
</evidence>
<evidence type="ECO:0000256" key="1">
    <source>
        <dbReference type="ARBA" id="ARBA00010164"/>
    </source>
</evidence>
<evidence type="ECO:0000259" key="5">
    <source>
        <dbReference type="Pfam" id="PF13657"/>
    </source>
</evidence>
<protein>
    <submittedName>
        <fullName evidence="6">Type II toxin-antitoxin system HipA family toxin</fullName>
    </submittedName>
</protein>
<evidence type="ECO:0000259" key="4">
    <source>
        <dbReference type="Pfam" id="PF07804"/>
    </source>
</evidence>
<dbReference type="InterPro" id="IPR052028">
    <property type="entry name" value="HipA_Ser/Thr_kinase"/>
</dbReference>
<dbReference type="Proteomes" id="UP001164819">
    <property type="component" value="Chromosome"/>
</dbReference>
<name>A0A9E9LD37_9BURK</name>
<reference evidence="6" key="1">
    <citation type="journal article" date="2022" name="Front. Microbiol.">
        <title>New perspectives on an old grouping: The genomic and phenotypic variability of Oxalobacter formigenes and the implications for calcium oxalate stone prevention.</title>
        <authorList>
            <person name="Chmiel J.A."/>
            <person name="Carr C."/>
            <person name="Stuivenberg G.A."/>
            <person name="Venema R."/>
            <person name="Chanyi R.M."/>
            <person name="Al K.F."/>
            <person name="Giguere D."/>
            <person name="Say H."/>
            <person name="Akouris P.P."/>
            <person name="Dominguez Romero S.A."/>
            <person name="Kwong A."/>
            <person name="Tai V."/>
            <person name="Koval S.F."/>
            <person name="Razvi H."/>
            <person name="Bjazevic J."/>
            <person name="Burton J.P."/>
        </authorList>
    </citation>
    <scope>NUCLEOTIDE SEQUENCE</scope>
    <source>
        <strain evidence="6">OxK</strain>
    </source>
</reference>
<comment type="similarity">
    <text evidence="1">Belongs to the HipA Ser/Thr kinase family.</text>
</comment>
<dbReference type="GO" id="GO:0004674">
    <property type="term" value="F:protein serine/threonine kinase activity"/>
    <property type="evidence" value="ECO:0007669"/>
    <property type="project" value="TreeGrafter"/>
</dbReference>
<feature type="domain" description="HipA N-terminal subdomain 1" evidence="5">
    <location>
        <begin position="33"/>
        <end position="102"/>
    </location>
</feature>
<evidence type="ECO:0000313" key="6">
    <source>
        <dbReference type="EMBL" id="WAV90639.1"/>
    </source>
</evidence>
<keyword evidence="2" id="KW-0808">Transferase</keyword>
<dbReference type="Pfam" id="PF13657">
    <property type="entry name" value="Couple_hipA"/>
    <property type="match status" value="1"/>
</dbReference>
<dbReference type="PANTHER" id="PTHR37419:SF8">
    <property type="entry name" value="TOXIN YJJJ"/>
    <property type="match status" value="1"/>
</dbReference>
<evidence type="ECO:0000256" key="3">
    <source>
        <dbReference type="ARBA" id="ARBA00022777"/>
    </source>
</evidence>
<proteinExistence type="inferred from homology"/>
<dbReference type="RefSeq" id="WP_269315646.1">
    <property type="nucleotide sequence ID" value="NZ_CP098251.1"/>
</dbReference>
<dbReference type="PANTHER" id="PTHR37419">
    <property type="entry name" value="SERINE/THREONINE-PROTEIN KINASE TOXIN HIPA"/>
    <property type="match status" value="1"/>
</dbReference>
<dbReference type="InterPro" id="IPR012893">
    <property type="entry name" value="HipA-like_C"/>
</dbReference>
<feature type="domain" description="HipA-like C-terminal" evidence="4">
    <location>
        <begin position="161"/>
        <end position="364"/>
    </location>
</feature>
<accession>A0A9E9LD37</accession>
<dbReference type="EMBL" id="CP098251">
    <property type="protein sequence ID" value="WAV90639.1"/>
    <property type="molecule type" value="Genomic_DNA"/>
</dbReference>
<organism evidence="6">
    <name type="scientific">Oxalobacter aliiformigenes</name>
    <dbReference type="NCBI Taxonomy" id="2946593"/>
    <lineage>
        <taxon>Bacteria</taxon>
        <taxon>Pseudomonadati</taxon>
        <taxon>Pseudomonadota</taxon>
        <taxon>Betaproteobacteria</taxon>
        <taxon>Burkholderiales</taxon>
        <taxon>Oxalobacteraceae</taxon>
        <taxon>Oxalobacter</taxon>
    </lineage>
</organism>
<dbReference type="AlphaFoldDB" id="A0A9E9LD37"/>
<sequence>MQCTIEIFERGQWKPCCLVEADAPEAGPASPSILSYFPSYIKEGTLPVSLHYPIRSEPYRLVHWPSFLLDLIPDGEGREYLLYEHHLPDNKALDWQLMLLGAINPLGNLRIREAYEAYRQHLAGKAATWIERGFTIQEILERHEDFVEYLEEHGMLSAGTTSIHGKTPKFLMTQGKDGLWYADAALPDEKSARHFLVKLSPGRNLADWKVLENEAGYLHVAREMGLFVSHVPKWQSDMLFIPRFDREVSGNGVIRHPVESLVSLCGIADESVMPSQNAVLKTLRRFASAPADMTLEYIKRDMLNMALGNTDNHPCNTAMESVGGKTRLAPLFNFAPSHLLIDDISRSLEWVNEKGEILDDWNEIIGTLDLPDEERHPMKNELKRFSEKLAFLSDIMKKAGIDDDIIEARYYSIANLRTQLKE</sequence>
<keyword evidence="3" id="KW-0418">Kinase</keyword>
<gene>
    <name evidence="6" type="ORF">NB646_07180</name>
</gene>
<dbReference type="GO" id="GO:0005829">
    <property type="term" value="C:cytosol"/>
    <property type="evidence" value="ECO:0007669"/>
    <property type="project" value="TreeGrafter"/>
</dbReference>
<dbReference type="Pfam" id="PF07804">
    <property type="entry name" value="HipA_C"/>
    <property type="match status" value="1"/>
</dbReference>